<dbReference type="InterPro" id="IPR002104">
    <property type="entry name" value="Integrase_catalytic"/>
</dbReference>
<dbReference type="EMBL" id="JACIIU010000019">
    <property type="protein sequence ID" value="MBB6262216.1"/>
    <property type="molecule type" value="Genomic_DNA"/>
</dbReference>
<accession>A0A841LXX8</accession>
<dbReference type="Gene3D" id="1.10.443.10">
    <property type="entry name" value="Intergrase catalytic core"/>
    <property type="match status" value="1"/>
</dbReference>
<organism evidence="3 4">
    <name type="scientific">Paenochrobactrum gallinarii</name>
    <dbReference type="NCBI Taxonomy" id="643673"/>
    <lineage>
        <taxon>Bacteria</taxon>
        <taxon>Pseudomonadati</taxon>
        <taxon>Pseudomonadota</taxon>
        <taxon>Alphaproteobacteria</taxon>
        <taxon>Hyphomicrobiales</taxon>
        <taxon>Brucellaceae</taxon>
        <taxon>Paenochrobactrum</taxon>
    </lineage>
</organism>
<feature type="domain" description="Tyr recombinase" evidence="2">
    <location>
        <begin position="412"/>
        <end position="607"/>
    </location>
</feature>
<dbReference type="SUPFAM" id="SSF56349">
    <property type="entry name" value="DNA breaking-rejoining enzymes"/>
    <property type="match status" value="1"/>
</dbReference>
<gene>
    <name evidence="3" type="ORF">FHS77_002788</name>
</gene>
<dbReference type="InterPro" id="IPR011010">
    <property type="entry name" value="DNA_brk_join_enz"/>
</dbReference>
<dbReference type="Proteomes" id="UP000555393">
    <property type="component" value="Unassembled WGS sequence"/>
</dbReference>
<reference evidence="3 4" key="1">
    <citation type="submission" date="2020-08" db="EMBL/GenBank/DDBJ databases">
        <title>Genomic Encyclopedia of Type Strains, Phase IV (KMG-IV): sequencing the most valuable type-strain genomes for metagenomic binning, comparative biology and taxonomic classification.</title>
        <authorList>
            <person name="Goeker M."/>
        </authorList>
    </citation>
    <scope>NUCLEOTIDE SEQUENCE [LARGE SCALE GENOMIC DNA]</scope>
    <source>
        <strain evidence="3 4">DSM 22336</strain>
    </source>
</reference>
<proteinExistence type="predicted"/>
<evidence type="ECO:0000313" key="4">
    <source>
        <dbReference type="Proteomes" id="UP000555393"/>
    </source>
</evidence>
<dbReference type="GO" id="GO:0015074">
    <property type="term" value="P:DNA integration"/>
    <property type="evidence" value="ECO:0007669"/>
    <property type="project" value="InterPro"/>
</dbReference>
<keyword evidence="4" id="KW-1185">Reference proteome</keyword>
<dbReference type="GO" id="GO:0003677">
    <property type="term" value="F:DNA binding"/>
    <property type="evidence" value="ECO:0007669"/>
    <property type="project" value="InterPro"/>
</dbReference>
<dbReference type="InterPro" id="IPR013762">
    <property type="entry name" value="Integrase-like_cat_sf"/>
</dbReference>
<dbReference type="AlphaFoldDB" id="A0A841LXX8"/>
<evidence type="ECO:0000256" key="1">
    <source>
        <dbReference type="ARBA" id="ARBA00023172"/>
    </source>
</evidence>
<keyword evidence="1" id="KW-0233">DNA recombination</keyword>
<evidence type="ECO:0000313" key="3">
    <source>
        <dbReference type="EMBL" id="MBB6262216.1"/>
    </source>
</evidence>
<comment type="caution">
    <text evidence="3">The sequence shown here is derived from an EMBL/GenBank/DDBJ whole genome shotgun (WGS) entry which is preliminary data.</text>
</comment>
<evidence type="ECO:0000259" key="2">
    <source>
        <dbReference type="PROSITE" id="PS51898"/>
    </source>
</evidence>
<dbReference type="PROSITE" id="PS51898">
    <property type="entry name" value="TYR_RECOMBINASE"/>
    <property type="match status" value="1"/>
</dbReference>
<dbReference type="RefSeq" id="WP_184224286.1">
    <property type="nucleotide sequence ID" value="NZ_JACIIU010000019.1"/>
</dbReference>
<dbReference type="GO" id="GO:0006310">
    <property type="term" value="P:DNA recombination"/>
    <property type="evidence" value="ECO:0007669"/>
    <property type="project" value="UniProtKB-KW"/>
</dbReference>
<sequence length="648" mass="73001">MKTPNVSLNVQSNVSLSQHGNFESTQPVKRSNLSVGRYLVRSGNILLFQMRLPKSMVTSGPDIIRISLGALALRQAREIADELASTVRAFGRAWERSMDDKQENTSFEGEEGDLEYDQRELTALQMKTLFKSLAYEIKHSKYVPSPLEEKGQEFMRNLLSIQREVTAKEKNEPHNSLIAENARLMAATFGKKWLEETAGLRQEDLQQPEMIDIDEGLAETLNTEPTPSQPHLKIAPTPAEPVIATTPITGTKPLKNSEKIPAFKQDRRTVQRPASDKPLFSDLAAEYLALRESKSNTANKDINIARFRIDLFIDLIGDHPVDTYTGTDLQAYVELIKYWPANAKDRDANKTPREIIASNRDMRLLPLAHKTLVQGYVAIVKTVITSGQTNYNYPNPIANVKLSYPDTARPSVSAEPLSPEKINQLFITGVESGFLDNAMLPLLAHLTGRRLGLLVHLKGSDFRQKFKDVWIAQTNGIIQLNGKWQRNPIKTEASTSFYVLHNILEEIGFIKWAASKGDAFLFSELMRLADPSKSASSYMNRLFKKAGIKDTPNEVFHSLRSGYISDMSEQQIDRRERKLQVGHSVGQEEHEKYGHKTLTEVQARRFATLPIAEEIDLSIYQNLDFEKMAKKSRSQRPNTAAIHLSTGN</sequence>
<name>A0A841LXX8_9HYPH</name>
<protein>
    <submittedName>
        <fullName evidence="3">Integrase</fullName>
    </submittedName>
</protein>